<name>A0AAD4BM82_BOLED</name>
<reference evidence="2" key="2">
    <citation type="journal article" date="2020" name="Nat. Commun.">
        <title>Large-scale genome sequencing of mycorrhizal fungi provides insights into the early evolution of symbiotic traits.</title>
        <authorList>
            <person name="Miyauchi S."/>
            <person name="Kiss E."/>
            <person name="Kuo A."/>
            <person name="Drula E."/>
            <person name="Kohler A."/>
            <person name="Sanchez-Garcia M."/>
            <person name="Morin E."/>
            <person name="Andreopoulos B."/>
            <person name="Barry K.W."/>
            <person name="Bonito G."/>
            <person name="Buee M."/>
            <person name="Carver A."/>
            <person name="Chen C."/>
            <person name="Cichocki N."/>
            <person name="Clum A."/>
            <person name="Culley D."/>
            <person name="Crous P.W."/>
            <person name="Fauchery L."/>
            <person name="Girlanda M."/>
            <person name="Hayes R.D."/>
            <person name="Keri Z."/>
            <person name="LaButti K."/>
            <person name="Lipzen A."/>
            <person name="Lombard V."/>
            <person name="Magnuson J."/>
            <person name="Maillard F."/>
            <person name="Murat C."/>
            <person name="Nolan M."/>
            <person name="Ohm R.A."/>
            <person name="Pangilinan J."/>
            <person name="Pereira M.F."/>
            <person name="Perotto S."/>
            <person name="Peter M."/>
            <person name="Pfister S."/>
            <person name="Riley R."/>
            <person name="Sitrit Y."/>
            <person name="Stielow J.B."/>
            <person name="Szollosi G."/>
            <person name="Zifcakova L."/>
            <person name="Stursova M."/>
            <person name="Spatafora J.W."/>
            <person name="Tedersoo L."/>
            <person name="Vaario L.M."/>
            <person name="Yamada A."/>
            <person name="Yan M."/>
            <person name="Wang P."/>
            <person name="Xu J."/>
            <person name="Bruns T."/>
            <person name="Baldrian P."/>
            <person name="Vilgalys R."/>
            <person name="Dunand C."/>
            <person name="Henrissat B."/>
            <person name="Grigoriev I.V."/>
            <person name="Hibbett D."/>
            <person name="Nagy L.G."/>
            <person name="Martin F.M."/>
        </authorList>
    </citation>
    <scope>NUCLEOTIDE SEQUENCE</scope>
    <source>
        <strain evidence="2">BED1</strain>
    </source>
</reference>
<sequence length="78" mass="8672">MHLESHSGFVYEVPEPHTTGPFYLVTRGRRVGVFSGWYTTSPYVIGISRASFSRVASVKAGLAQLISCINRDLARWLA</sequence>
<dbReference type="Proteomes" id="UP001194468">
    <property type="component" value="Unassembled WGS sequence"/>
</dbReference>
<evidence type="ECO:0000313" key="3">
    <source>
        <dbReference type="Proteomes" id="UP001194468"/>
    </source>
</evidence>
<dbReference type="Pfam" id="PF01693">
    <property type="entry name" value="Cauli_VI"/>
    <property type="match status" value="1"/>
</dbReference>
<dbReference type="AlphaFoldDB" id="A0AAD4BM82"/>
<dbReference type="InterPro" id="IPR009027">
    <property type="entry name" value="Ribosomal_bL9/RNase_H1_N"/>
</dbReference>
<dbReference type="InterPro" id="IPR037056">
    <property type="entry name" value="RNase_H1_N_sf"/>
</dbReference>
<evidence type="ECO:0000259" key="1">
    <source>
        <dbReference type="Pfam" id="PF01693"/>
    </source>
</evidence>
<dbReference type="Gene3D" id="3.40.970.10">
    <property type="entry name" value="Ribonuclease H1, N-terminal domain"/>
    <property type="match status" value="1"/>
</dbReference>
<accession>A0AAD4BM82</accession>
<gene>
    <name evidence="2" type="ORF">L210DRAFT_864099</name>
</gene>
<reference evidence="2" key="1">
    <citation type="submission" date="2019-10" db="EMBL/GenBank/DDBJ databases">
        <authorList>
            <consortium name="DOE Joint Genome Institute"/>
            <person name="Kuo A."/>
            <person name="Miyauchi S."/>
            <person name="Kiss E."/>
            <person name="Drula E."/>
            <person name="Kohler A."/>
            <person name="Sanchez-Garcia M."/>
            <person name="Andreopoulos B."/>
            <person name="Barry K.W."/>
            <person name="Bonito G."/>
            <person name="Buee M."/>
            <person name="Carver A."/>
            <person name="Chen C."/>
            <person name="Cichocki N."/>
            <person name="Clum A."/>
            <person name="Culley D."/>
            <person name="Crous P.W."/>
            <person name="Fauchery L."/>
            <person name="Girlanda M."/>
            <person name="Hayes R."/>
            <person name="Keri Z."/>
            <person name="LaButti K."/>
            <person name="Lipzen A."/>
            <person name="Lombard V."/>
            <person name="Magnuson J."/>
            <person name="Maillard F."/>
            <person name="Morin E."/>
            <person name="Murat C."/>
            <person name="Nolan M."/>
            <person name="Ohm R."/>
            <person name="Pangilinan J."/>
            <person name="Pereira M."/>
            <person name="Perotto S."/>
            <person name="Peter M."/>
            <person name="Riley R."/>
            <person name="Sitrit Y."/>
            <person name="Stielow B."/>
            <person name="Szollosi G."/>
            <person name="Zifcakova L."/>
            <person name="Stursova M."/>
            <person name="Spatafora J.W."/>
            <person name="Tedersoo L."/>
            <person name="Vaario L.-M."/>
            <person name="Yamada A."/>
            <person name="Yan M."/>
            <person name="Wang P."/>
            <person name="Xu J."/>
            <person name="Bruns T."/>
            <person name="Baldrian P."/>
            <person name="Vilgalys R."/>
            <person name="Henrissat B."/>
            <person name="Grigoriev I.V."/>
            <person name="Hibbett D."/>
            <person name="Nagy L.G."/>
            <person name="Martin F.M."/>
        </authorList>
    </citation>
    <scope>NUCLEOTIDE SEQUENCE</scope>
    <source>
        <strain evidence="2">BED1</strain>
    </source>
</reference>
<evidence type="ECO:0000313" key="2">
    <source>
        <dbReference type="EMBL" id="KAF8434160.1"/>
    </source>
</evidence>
<dbReference type="InterPro" id="IPR011320">
    <property type="entry name" value="RNase_H1_N"/>
</dbReference>
<dbReference type="SUPFAM" id="SSF55658">
    <property type="entry name" value="L9 N-domain-like"/>
    <property type="match status" value="1"/>
</dbReference>
<dbReference type="EMBL" id="WHUW01000030">
    <property type="protein sequence ID" value="KAF8434160.1"/>
    <property type="molecule type" value="Genomic_DNA"/>
</dbReference>
<feature type="domain" description="Ribonuclease H1 N-terminal" evidence="1">
    <location>
        <begin position="21"/>
        <end position="53"/>
    </location>
</feature>
<keyword evidence="3" id="KW-1185">Reference proteome</keyword>
<organism evidence="2 3">
    <name type="scientific">Boletus edulis BED1</name>
    <dbReference type="NCBI Taxonomy" id="1328754"/>
    <lineage>
        <taxon>Eukaryota</taxon>
        <taxon>Fungi</taxon>
        <taxon>Dikarya</taxon>
        <taxon>Basidiomycota</taxon>
        <taxon>Agaricomycotina</taxon>
        <taxon>Agaricomycetes</taxon>
        <taxon>Agaricomycetidae</taxon>
        <taxon>Boletales</taxon>
        <taxon>Boletineae</taxon>
        <taxon>Boletaceae</taxon>
        <taxon>Boletoideae</taxon>
        <taxon>Boletus</taxon>
    </lineage>
</organism>
<proteinExistence type="predicted"/>
<protein>
    <recommendedName>
        <fullName evidence="1">Ribonuclease H1 N-terminal domain-containing protein</fullName>
    </recommendedName>
</protein>
<comment type="caution">
    <text evidence="2">The sequence shown here is derived from an EMBL/GenBank/DDBJ whole genome shotgun (WGS) entry which is preliminary data.</text>
</comment>